<comment type="caution">
    <text evidence="1">The sequence shown here is derived from an EMBL/GenBank/DDBJ whole genome shotgun (WGS) entry which is preliminary data.</text>
</comment>
<accession>S2EIA4</accession>
<organism evidence="1 2">
    <name type="scientific">Candidatus Nitrosarchaeum limnium BG20</name>
    <dbReference type="NCBI Taxonomy" id="859192"/>
    <lineage>
        <taxon>Archaea</taxon>
        <taxon>Nitrososphaerota</taxon>
        <taxon>Nitrososphaeria</taxon>
        <taxon>Nitrosopumilales</taxon>
        <taxon>Nitrosopumilaceae</taxon>
        <taxon>Nitrosarchaeum</taxon>
    </lineage>
</organism>
<gene>
    <name evidence="1" type="ORF">BG20_I1555</name>
</gene>
<name>S2EIA4_9ARCH</name>
<dbReference type="AlphaFoldDB" id="S2EIA4"/>
<reference evidence="1 2" key="1">
    <citation type="journal article" date="2012" name="J. Bacteriol.">
        <title>Genome Sequence of "Candidatus Nitrosoarchaeum limnia" BG20, a Low-Salinity Ammonia-Oxidizing Archaeon from the San Francisco Bay Estuary.</title>
        <authorList>
            <person name="Mosier A.C."/>
            <person name="Allen E.E."/>
            <person name="Kim M."/>
            <person name="Ferriera S."/>
            <person name="Francis C.A."/>
        </authorList>
    </citation>
    <scope>NUCLEOTIDE SEQUENCE [LARGE SCALE GENOMIC DNA]</scope>
    <source>
        <strain evidence="1 2">BG20</strain>
    </source>
</reference>
<evidence type="ECO:0000313" key="2">
    <source>
        <dbReference type="Proteomes" id="UP000014065"/>
    </source>
</evidence>
<dbReference type="Proteomes" id="UP000014065">
    <property type="component" value="Unassembled WGS sequence"/>
</dbReference>
<sequence length="536" mass="64133">MFEKEIQQEIKFLNNPNNGNIKQSVLADDFFLDLPQYHELKKKFRETEYYSRHWKWHQLVRLVLEPQQTRQYMYDRLLSLLLKHRRSYDEYFILKTQEGIHQLPNPLADLNRLEILYERYFQIYLDIKNKIHFDYPKKEYKGPTIRGAINWNNTIQNSSTEFPIEFVSSIRQKEFETSENILLILCAEWLFRESSRLLQIDFKEPISEYNRSLLSEISQKTQMILHDFPFKSILNESKRYWNLSSSDPRIKQLEQKTKQRINQRLVRNSNYVKILEWIDDFRSLDISRVTDSTPTRHILDSLENVDTVYEAWIFLEFVEFLHEKGLLINLKLGDKAHCQFEYRGLIVTFWYEKSFSQKEGHAWILLHVPDFTAMVNDEILAIFDAKNYSNTGYYSESQNKMLAYMNNLDTSFGALIYPNYPKNWDDFTRDERMQQLVLFLDTKNSEATNNEIKNHARKLVDLAWIDLPKEYQTIAEPVAFRKFEHPIPGKKARFHFEQSLSLIRMPPEQSEIAINLKNQSLQEIFKAIVSRIPLIA</sequence>
<dbReference type="OrthoDB" id="12014at2157"/>
<dbReference type="EMBL" id="AHJG01000290">
    <property type="protein sequence ID" value="EPA04487.1"/>
    <property type="molecule type" value="Genomic_DNA"/>
</dbReference>
<dbReference type="RefSeq" id="WP_010194996.1">
    <property type="nucleotide sequence ID" value="NZ_AHJG01000290.1"/>
</dbReference>
<protein>
    <submittedName>
        <fullName evidence="1">Uncharacterized protein</fullName>
    </submittedName>
</protein>
<proteinExistence type="predicted"/>
<evidence type="ECO:0000313" key="1">
    <source>
        <dbReference type="EMBL" id="EPA04487.1"/>
    </source>
</evidence>
<keyword evidence="2" id="KW-1185">Reference proteome</keyword>